<feature type="compositionally biased region" description="Basic and acidic residues" evidence="1">
    <location>
        <begin position="88"/>
        <end position="97"/>
    </location>
</feature>
<sequence>MGQECMRREDRNIQGILQLSKRIEDGHQELRKPVKEYLERWEKREPNSWEEEEERSARCMELPLETGIEHFREKRNSGPRRLGNTAQHEGRPRKSLSERSGAAAGRRWKRWRTWTKNTRLGLQQIDR</sequence>
<evidence type="ECO:0000313" key="2">
    <source>
        <dbReference type="EMBL" id="EER45470.1"/>
    </source>
</evidence>
<protein>
    <submittedName>
        <fullName evidence="2">Uncharacterized protein</fullName>
    </submittedName>
</protein>
<dbReference type="VEuPathDB" id="FungiDB:HCDG_01049"/>
<feature type="region of interest" description="Disordered" evidence="1">
    <location>
        <begin position="71"/>
        <end position="109"/>
    </location>
</feature>
<name>C6H2W7_AJECH</name>
<organism evidence="2 3">
    <name type="scientific">Ajellomyces capsulatus (strain H143)</name>
    <name type="common">Darling's disease fungus</name>
    <name type="synonym">Histoplasma capsulatum</name>
    <dbReference type="NCBI Taxonomy" id="544712"/>
    <lineage>
        <taxon>Eukaryota</taxon>
        <taxon>Fungi</taxon>
        <taxon>Dikarya</taxon>
        <taxon>Ascomycota</taxon>
        <taxon>Pezizomycotina</taxon>
        <taxon>Eurotiomycetes</taxon>
        <taxon>Eurotiomycetidae</taxon>
        <taxon>Onygenales</taxon>
        <taxon>Ajellomycetaceae</taxon>
        <taxon>Histoplasma</taxon>
    </lineage>
</organism>
<accession>C6H2W7</accession>
<gene>
    <name evidence="2" type="ORF">HCDG_01049</name>
</gene>
<dbReference type="Proteomes" id="UP000002624">
    <property type="component" value="Unassembled WGS sequence"/>
</dbReference>
<proteinExistence type="predicted"/>
<dbReference type="HOGENOM" id="CLU_1969891_0_0_1"/>
<evidence type="ECO:0000313" key="3">
    <source>
        <dbReference type="Proteomes" id="UP000002624"/>
    </source>
</evidence>
<dbReference type="AlphaFoldDB" id="C6H2W7"/>
<dbReference type="EMBL" id="GG692419">
    <property type="protein sequence ID" value="EER45470.1"/>
    <property type="molecule type" value="Genomic_DNA"/>
</dbReference>
<reference evidence="3" key="1">
    <citation type="submission" date="2009-05" db="EMBL/GenBank/DDBJ databases">
        <title>The genome sequence of Ajellomyces capsulatus strain H143.</title>
        <authorList>
            <person name="Champion M."/>
            <person name="Cuomo C.A."/>
            <person name="Ma L.-J."/>
            <person name="Henn M.R."/>
            <person name="Sil A."/>
            <person name="Goldman B."/>
            <person name="Young S.K."/>
            <person name="Kodira C.D."/>
            <person name="Zeng Q."/>
            <person name="Koehrsen M."/>
            <person name="Alvarado L."/>
            <person name="Berlin A.M."/>
            <person name="Borenstein D."/>
            <person name="Chen Z."/>
            <person name="Engels R."/>
            <person name="Freedman E."/>
            <person name="Gellesch M."/>
            <person name="Goldberg J."/>
            <person name="Griggs A."/>
            <person name="Gujja S."/>
            <person name="Heiman D.I."/>
            <person name="Hepburn T.A."/>
            <person name="Howarth C."/>
            <person name="Jen D."/>
            <person name="Larson L."/>
            <person name="Lewis B."/>
            <person name="Mehta T."/>
            <person name="Park D."/>
            <person name="Pearson M."/>
            <person name="Roberts A."/>
            <person name="Saif S."/>
            <person name="Shea T.D."/>
            <person name="Shenoy N."/>
            <person name="Sisk P."/>
            <person name="Stolte C."/>
            <person name="Sykes S."/>
            <person name="Walk T."/>
            <person name="White J."/>
            <person name="Yandava C."/>
            <person name="Klein B."/>
            <person name="McEwen J.G."/>
            <person name="Puccia R."/>
            <person name="Goldman G.H."/>
            <person name="Felipe M.S."/>
            <person name="Nino-Vega G."/>
            <person name="San-Blas G."/>
            <person name="Taylor J.W."/>
            <person name="Mendoza L."/>
            <person name="Galagan J.E."/>
            <person name="Nusbaum C."/>
            <person name="Birren B.W."/>
        </authorList>
    </citation>
    <scope>NUCLEOTIDE SEQUENCE [LARGE SCALE GENOMIC DNA]</scope>
    <source>
        <strain evidence="3">H143</strain>
    </source>
</reference>
<evidence type="ECO:0000256" key="1">
    <source>
        <dbReference type="SAM" id="MobiDB-lite"/>
    </source>
</evidence>